<dbReference type="Pfam" id="PF25683">
    <property type="entry name" value="URGCP_GTPase"/>
    <property type="match status" value="1"/>
</dbReference>
<evidence type="ECO:0000256" key="4">
    <source>
        <dbReference type="ARBA" id="ARBA00022490"/>
    </source>
</evidence>
<dbReference type="SUPFAM" id="SSF52540">
    <property type="entry name" value="P-loop containing nucleoside triphosphate hydrolases"/>
    <property type="match status" value="1"/>
</dbReference>
<dbReference type="GO" id="GO:0005737">
    <property type="term" value="C:cytoplasm"/>
    <property type="evidence" value="ECO:0007669"/>
    <property type="project" value="UniProtKB-SubCell"/>
</dbReference>
<keyword evidence="11" id="KW-1185">Reference proteome</keyword>
<feature type="coiled-coil region" evidence="8">
    <location>
        <begin position="859"/>
        <end position="914"/>
    </location>
</feature>
<evidence type="ECO:0000313" key="11">
    <source>
        <dbReference type="Proteomes" id="UP000324632"/>
    </source>
</evidence>
<dbReference type="Proteomes" id="UP000324632">
    <property type="component" value="Chromosome 20"/>
</dbReference>
<dbReference type="GO" id="GO:0005634">
    <property type="term" value="C:nucleus"/>
    <property type="evidence" value="ECO:0007669"/>
    <property type="project" value="UniProtKB-SubCell"/>
</dbReference>
<evidence type="ECO:0000256" key="1">
    <source>
        <dbReference type="ARBA" id="ARBA00004123"/>
    </source>
</evidence>
<keyword evidence="8" id="KW-0175">Coiled coil</keyword>
<keyword evidence="7" id="KW-0539">Nucleus</keyword>
<evidence type="ECO:0000256" key="7">
    <source>
        <dbReference type="ARBA" id="ARBA00023242"/>
    </source>
</evidence>
<comment type="caution">
    <text evidence="10">The sequence shown here is derived from an EMBL/GenBank/DDBJ whole genome shotgun (WGS) entry which is preliminary data.</text>
</comment>
<evidence type="ECO:0000313" key="10">
    <source>
        <dbReference type="EMBL" id="KAA0706569.1"/>
    </source>
</evidence>
<sequence>MTETQEVEHPKIQISTNKEIENLFSKLDLTNRREDQMRTEDILKISMFREPQKETELVNSFVQKLLNMNYRARDNLIKQREEDSGIHSDIHPMDVQMAVFHCSDSFLKQLMVTKLSQCQFALPLLVPDPFTQHIEFPLWTFRQINKSWKIRKTDNKMTSQTQPVCKAETPMVSFFRFGSVSSSKSQLMNDLINEKHNTFFHRNCSGSSRSRLLMDGVVEIAWYCPSGKNTDQFNECVAFCNLHGDAEVNETQYEILTSMSSVNVLFLPDFGQKNQCKGLVRSLFRSPQPLICLLTENECDQTKLADGKFMIGLLNKNQSDLSKQIRDTIRVSLTEHKRTFKLEDVAKHTGIEVDEKNPECQRGKDAALQIMRLLDNKDPSTVKETNLPCQGKLWHDWCKVNKELHHLGGENLEADKSTKLKLMRETRERQVAQRFTEFMRLFFEELRSLKIPDEKKYFLKWMIHLLDDFTSNKLCELHKKYDVKWNEVEALKNMPEELDQLQTGETNLEKISERINRTAFGLEHIMREVSQIYESCSSVNKNTDFSFLASLAAEMMMSGFPLELMDGDAAHVPLMWVSAVLDELIKNLGDQRVFVLSVLGIQSSGKSTLLNAMFGLEFAVSAGRCTRGAFMQLLKVSEDIKHQLKFDYILVVDTEGLRAPELDGSSIRSRDNELATFVVGLGNLTLINIFGENPSDMKEILQIVVQAFLRMKETLDEMTKLAAEVEVCDSEGFSDVIAFDVQNDVKYFAQLWEGSPPMAPPNPNYCDNVQELKESILRHASNSDGMMLTHLRGRIEDLWKALLNEQFVFSFKNSLEIATYRKIETEYSRWNWSLRSAMLEIETKLHNRIENEVVHKVEESDLKRELQEKSEEVKKTMTEFFEKDRYAGIMNQWKASFENKIKNLQENIVRETRKKLNHVLQQRDLKKKIDAHRTQHENSLFEKSKDLALKLKDKANDEIIKKSEFNFFWEQQVTEIFKDTPSVKNIDVLKDVTDLLSNIYGHLPVNHMKRSSEYINMLSVSSYSDFVKLKKSSGFKGPLKNAIKKGKMIVGLALSRHDEVQIRTLINEIAEQTDKMIQSFNISEMGYNISYIQQLIDHIKTRITDHEKQPKVKYAFKRDFFRDLVQSICQRANKIITDQHRMFREANDPVLYSERKKEEYYSTFQKYCQGSTSAAIFGEFICNKLIETIEQNVYKQTARDLSDEMKTNCESLNGNRSKLEKHILKMLAIEEDFTAYMTYIQKINGDVHSWFDCFTHLLSDVLVFSVSDLRGVNIDDVDLNVLEDVISKNISSVMKTIPSRFTTETFPVKLDYPDRPDEILIGHYCQCCWVQCPFCAAICTNTIENHEGDHSVPFHRNNGLNGWSYRGTTNLSINICTSAVASDGSFHPDASDDTCLWKEYRKGGPKYAQWSITPDLSDLPYWKWFVCRFQKNLEAFYRKTLEESMPDEWRKYSKDDAIESLDKYF</sequence>
<organism evidence="10 11">
    <name type="scientific">Triplophysa tibetana</name>
    <dbReference type="NCBI Taxonomy" id="1572043"/>
    <lineage>
        <taxon>Eukaryota</taxon>
        <taxon>Metazoa</taxon>
        <taxon>Chordata</taxon>
        <taxon>Craniata</taxon>
        <taxon>Vertebrata</taxon>
        <taxon>Euteleostomi</taxon>
        <taxon>Actinopterygii</taxon>
        <taxon>Neopterygii</taxon>
        <taxon>Teleostei</taxon>
        <taxon>Ostariophysi</taxon>
        <taxon>Cypriniformes</taxon>
        <taxon>Nemacheilidae</taxon>
        <taxon>Triplophysa</taxon>
    </lineage>
</organism>
<dbReference type="InterPro" id="IPR058641">
    <property type="entry name" value="GVIN1_dom"/>
</dbReference>
<keyword evidence="4" id="KW-0963">Cytoplasm</keyword>
<dbReference type="Pfam" id="PF25974">
    <property type="entry name" value="URGCP_9th"/>
    <property type="match status" value="1"/>
</dbReference>
<name>A0A5A9NCN5_9TELE</name>
<evidence type="ECO:0000256" key="2">
    <source>
        <dbReference type="ARBA" id="ARBA00004496"/>
    </source>
</evidence>
<reference evidence="10 11" key="1">
    <citation type="journal article" date="2019" name="Mol. Ecol. Resour.">
        <title>Chromosome-level genome assembly of Triplophysa tibetana, a fish adapted to the harsh high-altitude environment of the Tibetan Plateau.</title>
        <authorList>
            <person name="Yang X."/>
            <person name="Liu H."/>
            <person name="Ma Z."/>
            <person name="Zou Y."/>
            <person name="Zou M."/>
            <person name="Mao Y."/>
            <person name="Li X."/>
            <person name="Wang H."/>
            <person name="Chen T."/>
            <person name="Wang W."/>
            <person name="Yang R."/>
        </authorList>
    </citation>
    <scope>NUCLEOTIDE SEQUENCE [LARGE SCALE GENOMIC DNA]</scope>
    <source>
        <strain evidence="10">TTIB1903HZAU</strain>
        <tissue evidence="10">Muscle</tissue>
    </source>
</reference>
<dbReference type="PANTHER" id="PTHR22796">
    <property type="entry name" value="URG4-RELATED"/>
    <property type="match status" value="1"/>
</dbReference>
<evidence type="ECO:0000256" key="8">
    <source>
        <dbReference type="SAM" id="Coils"/>
    </source>
</evidence>
<proteinExistence type="inferred from homology"/>
<feature type="domain" description="VLIG-type G" evidence="9">
    <location>
        <begin position="590"/>
        <end position="799"/>
    </location>
</feature>
<evidence type="ECO:0000256" key="3">
    <source>
        <dbReference type="ARBA" id="ARBA00006828"/>
    </source>
</evidence>
<dbReference type="PROSITE" id="PS51717">
    <property type="entry name" value="G_VLIG"/>
    <property type="match status" value="1"/>
</dbReference>
<protein>
    <submittedName>
        <fullName evidence="10">Interferon-induced very large GTPase 1</fullName>
    </submittedName>
</protein>
<evidence type="ECO:0000256" key="6">
    <source>
        <dbReference type="ARBA" id="ARBA00023134"/>
    </source>
</evidence>
<dbReference type="InterPro" id="IPR057365">
    <property type="entry name" value="URGCP"/>
</dbReference>
<accession>A0A5A9NCN5</accession>
<dbReference type="InterPro" id="IPR030383">
    <property type="entry name" value="G_VLIG_dom"/>
</dbReference>
<dbReference type="GO" id="GO:0005525">
    <property type="term" value="F:GTP binding"/>
    <property type="evidence" value="ECO:0007669"/>
    <property type="project" value="UniProtKB-KW"/>
</dbReference>
<dbReference type="Gene3D" id="3.40.50.300">
    <property type="entry name" value="P-loop containing nucleotide triphosphate hydrolases"/>
    <property type="match status" value="1"/>
</dbReference>
<gene>
    <name evidence="10" type="ORF">E1301_Tti023551</name>
</gene>
<evidence type="ECO:0000259" key="9">
    <source>
        <dbReference type="PROSITE" id="PS51717"/>
    </source>
</evidence>
<dbReference type="InterPro" id="IPR027417">
    <property type="entry name" value="P-loop_NTPase"/>
</dbReference>
<comment type="subcellular location">
    <subcellularLocation>
        <location evidence="2">Cytoplasm</location>
    </subcellularLocation>
    <subcellularLocation>
        <location evidence="1">Nucleus</location>
    </subcellularLocation>
</comment>
<dbReference type="PANTHER" id="PTHR22796:SF6">
    <property type="entry name" value="INTERFERON-INDUCED VERY LARGE GTPASE 1-RELATED"/>
    <property type="match status" value="1"/>
</dbReference>
<comment type="similarity">
    <text evidence="3">Belongs to the TRAFAC class dynamin-like GTPase superfamily. Very large inducible GTPase (VLIG) family.</text>
</comment>
<keyword evidence="5" id="KW-0547">Nucleotide-binding</keyword>
<dbReference type="Pfam" id="PF25496">
    <property type="entry name" value="URGCP"/>
    <property type="match status" value="1"/>
</dbReference>
<keyword evidence="6" id="KW-0342">GTP-binding</keyword>
<evidence type="ECO:0000256" key="5">
    <source>
        <dbReference type="ARBA" id="ARBA00022741"/>
    </source>
</evidence>
<dbReference type="EMBL" id="SOYY01000020">
    <property type="protein sequence ID" value="KAA0706569.1"/>
    <property type="molecule type" value="Genomic_DNA"/>
</dbReference>